<dbReference type="HOGENOM" id="CLU_2701503_0_0_5"/>
<reference evidence="1 2" key="1">
    <citation type="journal article" date="2012" name="J. Bacteriol.">
        <title>Complete genome sequence of Pelagibacterium halotolerans B2T.</title>
        <authorList>
            <person name="Huo Y.Y."/>
            <person name="Cheng H."/>
            <person name="Han X.F."/>
            <person name="Jiang X.W."/>
            <person name="Sun C."/>
            <person name="Zhang X.Q."/>
            <person name="Zhu X.F."/>
            <person name="Liu Y.F."/>
            <person name="Li P.F."/>
            <person name="Ni P.X."/>
            <person name="Wu M."/>
        </authorList>
    </citation>
    <scope>NUCLEOTIDE SEQUENCE [LARGE SCALE GENOMIC DNA]</scope>
    <source>
        <strain evidence="2">DSM 22347 / JCM 15775 / CGMCC 1.7692 / B2</strain>
    </source>
</reference>
<name>G4RFA5_PELHB</name>
<sequence length="73" mass="8634">MPECRQMKRRWPATKAIATENKNRFRHRRDLPSQSLRLGELKIRLTVSAVPQDCWHKANIRASTKTDLYITRS</sequence>
<organism evidence="1 2">
    <name type="scientific">Pelagibacterium halotolerans (strain DSM 22347 / JCM 15775 / CGMCC 1.7692 / B2)</name>
    <dbReference type="NCBI Taxonomy" id="1082931"/>
    <lineage>
        <taxon>Bacteria</taxon>
        <taxon>Pseudomonadati</taxon>
        <taxon>Pseudomonadota</taxon>
        <taxon>Alphaproteobacteria</taxon>
        <taxon>Hyphomicrobiales</taxon>
        <taxon>Devosiaceae</taxon>
        <taxon>Pelagibacterium</taxon>
    </lineage>
</organism>
<accession>G4RFA5</accession>
<evidence type="ECO:0000313" key="1">
    <source>
        <dbReference type="EMBL" id="AEQ50973.1"/>
    </source>
</evidence>
<dbReference type="EMBL" id="CP003075">
    <property type="protein sequence ID" value="AEQ50973.1"/>
    <property type="molecule type" value="Genomic_DNA"/>
</dbReference>
<proteinExistence type="predicted"/>
<evidence type="ECO:0000313" key="2">
    <source>
        <dbReference type="Proteomes" id="UP000008850"/>
    </source>
</evidence>
<keyword evidence="2" id="KW-1185">Reference proteome</keyword>
<dbReference type="Proteomes" id="UP000008850">
    <property type="component" value="Chromosome"/>
</dbReference>
<gene>
    <name evidence="1" type="ordered locus">KKY_936</name>
</gene>
<dbReference type="KEGG" id="phl:KKY_936"/>
<dbReference type="AlphaFoldDB" id="G4RFA5"/>
<protein>
    <submittedName>
        <fullName evidence="1">Uncharacterized protein</fullName>
    </submittedName>
</protein>